<sequence>MKIGIVHNNSEKTLPVVKKLQALLSHHQLTIDTKNPEIVVTIGGDGTLLSAFHRYAHMLDKVRFVGVHTGHLGFYTDWRDYEIEALVESLVKDEGESVSYPLLDVIARYQGKKEAAHFLALNESTIKRVNGTMVCDVYVKEELFERFRGDGMCVSTPTGSTGYNKSVGGAVIHPRLDAIQLAEIASINNRVFRTLSSPMIIPTDEWIVLKPLTTEGFILTIDHLTSSEKNVTELKYRVANERIHFAKYRHTHFWNRVEAGFIGAQQKYEV</sequence>
<evidence type="ECO:0000256" key="4">
    <source>
        <dbReference type="ARBA" id="ARBA00022840"/>
    </source>
</evidence>
<keyword evidence="5 8" id="KW-0521">NADP</keyword>
<feature type="binding site" evidence="8">
    <location>
        <begin position="161"/>
        <end position="166"/>
    </location>
    <ligand>
        <name>NAD(+)</name>
        <dbReference type="ChEBI" id="CHEBI:57540"/>
    </ligand>
</feature>
<dbReference type="RefSeq" id="WP_092092289.1">
    <property type="nucleotide sequence ID" value="NZ_FOQE01000015.1"/>
</dbReference>
<dbReference type="Pfam" id="PF20143">
    <property type="entry name" value="NAD_kinase_C"/>
    <property type="match status" value="1"/>
</dbReference>
<evidence type="ECO:0000313" key="10">
    <source>
        <dbReference type="Proteomes" id="UP000198668"/>
    </source>
</evidence>
<dbReference type="GO" id="GO:0005524">
    <property type="term" value="F:ATP binding"/>
    <property type="evidence" value="ECO:0007669"/>
    <property type="project" value="UniProtKB-KW"/>
</dbReference>
<dbReference type="InterPro" id="IPR017438">
    <property type="entry name" value="ATP-NAD_kinase_N"/>
</dbReference>
<feature type="binding site" evidence="8">
    <location>
        <position position="150"/>
    </location>
    <ligand>
        <name>NAD(+)</name>
        <dbReference type="ChEBI" id="CHEBI:57540"/>
    </ligand>
</feature>
<feature type="binding site" evidence="8">
    <location>
        <position position="185"/>
    </location>
    <ligand>
        <name>NAD(+)</name>
        <dbReference type="ChEBI" id="CHEBI:57540"/>
    </ligand>
</feature>
<keyword evidence="1 8" id="KW-0808">Transferase</keyword>
<evidence type="ECO:0000313" key="9">
    <source>
        <dbReference type="EMBL" id="SFH70843.1"/>
    </source>
</evidence>
<dbReference type="InterPro" id="IPR016064">
    <property type="entry name" value="NAD/diacylglycerol_kinase_sf"/>
</dbReference>
<evidence type="ECO:0000256" key="6">
    <source>
        <dbReference type="ARBA" id="ARBA00023027"/>
    </source>
</evidence>
<evidence type="ECO:0000256" key="1">
    <source>
        <dbReference type="ARBA" id="ARBA00022679"/>
    </source>
</evidence>
<dbReference type="PANTHER" id="PTHR20275">
    <property type="entry name" value="NAD KINASE"/>
    <property type="match status" value="1"/>
</dbReference>
<evidence type="ECO:0000256" key="8">
    <source>
        <dbReference type="HAMAP-Rule" id="MF_00361"/>
    </source>
</evidence>
<feature type="active site" description="Proton acceptor" evidence="8">
    <location>
        <position position="45"/>
    </location>
</feature>
<dbReference type="GO" id="GO:0005737">
    <property type="term" value="C:cytoplasm"/>
    <property type="evidence" value="ECO:0007669"/>
    <property type="project" value="UniProtKB-SubCell"/>
</dbReference>
<dbReference type="GO" id="GO:0006741">
    <property type="term" value="P:NADP+ biosynthetic process"/>
    <property type="evidence" value="ECO:0007669"/>
    <property type="project" value="UniProtKB-UniRule"/>
</dbReference>
<dbReference type="EC" id="2.7.1.23" evidence="8"/>
<feature type="binding site" evidence="8">
    <location>
        <begin position="122"/>
        <end position="123"/>
    </location>
    <ligand>
        <name>NAD(+)</name>
        <dbReference type="ChEBI" id="CHEBI:57540"/>
    </ligand>
</feature>
<proteinExistence type="inferred from homology"/>
<comment type="catalytic activity">
    <reaction evidence="7 8">
        <text>NAD(+) + ATP = ADP + NADP(+) + H(+)</text>
        <dbReference type="Rhea" id="RHEA:18629"/>
        <dbReference type="ChEBI" id="CHEBI:15378"/>
        <dbReference type="ChEBI" id="CHEBI:30616"/>
        <dbReference type="ChEBI" id="CHEBI:57540"/>
        <dbReference type="ChEBI" id="CHEBI:58349"/>
        <dbReference type="ChEBI" id="CHEBI:456216"/>
        <dbReference type="EC" id="2.7.1.23"/>
    </reaction>
</comment>
<dbReference type="InterPro" id="IPR017437">
    <property type="entry name" value="ATP-NAD_kinase_PpnK-typ_C"/>
</dbReference>
<comment type="caution">
    <text evidence="8">Lacks conserved residue(s) required for the propagation of feature annotation.</text>
</comment>
<dbReference type="AlphaFoldDB" id="A0A1I3C8V2"/>
<evidence type="ECO:0000256" key="3">
    <source>
        <dbReference type="ARBA" id="ARBA00022777"/>
    </source>
</evidence>
<dbReference type="Gene3D" id="3.40.50.10330">
    <property type="entry name" value="Probable inorganic polyphosphate/atp-NAD kinase, domain 1"/>
    <property type="match status" value="1"/>
</dbReference>
<dbReference type="Proteomes" id="UP000198668">
    <property type="component" value="Unassembled WGS sequence"/>
</dbReference>
<comment type="cofactor">
    <cofactor evidence="8">
        <name>a divalent metal cation</name>
        <dbReference type="ChEBI" id="CHEBI:60240"/>
    </cofactor>
</comment>
<gene>
    <name evidence="8" type="primary">nadK</name>
    <name evidence="9" type="ORF">SAMN04489868_1158</name>
</gene>
<organism evidence="9 10">
    <name type="scientific">Pisciglobus halotolerans</name>
    <dbReference type="NCBI Taxonomy" id="745365"/>
    <lineage>
        <taxon>Bacteria</taxon>
        <taxon>Bacillati</taxon>
        <taxon>Bacillota</taxon>
        <taxon>Bacilli</taxon>
        <taxon>Lactobacillales</taxon>
        <taxon>Carnobacteriaceae</taxon>
    </lineage>
</organism>
<dbReference type="PANTHER" id="PTHR20275:SF0">
    <property type="entry name" value="NAD KINASE"/>
    <property type="match status" value="1"/>
</dbReference>
<comment type="function">
    <text evidence="8">Involved in the regulation of the intracellular balance of NAD and NADP, and is a key enzyme in the biosynthesis of NADP. Catalyzes specifically the phosphorylation on 2'-hydroxyl of the adenosine moiety of NAD to yield NADP.</text>
</comment>
<comment type="similarity">
    <text evidence="8">Belongs to the NAD kinase family.</text>
</comment>
<feature type="binding site" evidence="8">
    <location>
        <position position="148"/>
    </location>
    <ligand>
        <name>NAD(+)</name>
        <dbReference type="ChEBI" id="CHEBI:57540"/>
    </ligand>
</feature>
<dbReference type="Gene3D" id="2.60.200.30">
    <property type="entry name" value="Probable inorganic polyphosphate/atp-NAD kinase, domain 2"/>
    <property type="match status" value="1"/>
</dbReference>
<dbReference type="EMBL" id="FOQE01000015">
    <property type="protein sequence ID" value="SFH70843.1"/>
    <property type="molecule type" value="Genomic_DNA"/>
</dbReference>
<evidence type="ECO:0000256" key="5">
    <source>
        <dbReference type="ARBA" id="ARBA00022857"/>
    </source>
</evidence>
<keyword evidence="8" id="KW-0963">Cytoplasm</keyword>
<keyword evidence="10" id="KW-1185">Reference proteome</keyword>
<keyword evidence="2 8" id="KW-0547">Nucleotide-binding</keyword>
<dbReference type="GO" id="GO:0003951">
    <property type="term" value="F:NAD+ kinase activity"/>
    <property type="evidence" value="ECO:0007669"/>
    <property type="project" value="UniProtKB-UniRule"/>
</dbReference>
<dbReference type="HAMAP" id="MF_00361">
    <property type="entry name" value="NAD_kinase"/>
    <property type="match status" value="1"/>
</dbReference>
<dbReference type="OrthoDB" id="9774737at2"/>
<dbReference type="InterPro" id="IPR002504">
    <property type="entry name" value="NADK"/>
</dbReference>
<evidence type="ECO:0000256" key="2">
    <source>
        <dbReference type="ARBA" id="ARBA00022741"/>
    </source>
</evidence>
<keyword evidence="6 8" id="KW-0520">NAD</keyword>
<accession>A0A1I3C8V2</accession>
<name>A0A1I3C8V2_9LACT</name>
<dbReference type="SUPFAM" id="SSF111331">
    <property type="entry name" value="NAD kinase/diacylglycerol kinase-like"/>
    <property type="match status" value="1"/>
</dbReference>
<feature type="binding site" evidence="8">
    <location>
        <begin position="45"/>
        <end position="46"/>
    </location>
    <ligand>
        <name>NAD(+)</name>
        <dbReference type="ChEBI" id="CHEBI:57540"/>
    </ligand>
</feature>
<keyword evidence="3 8" id="KW-0418">Kinase</keyword>
<comment type="subcellular location">
    <subcellularLocation>
        <location evidence="8">Cytoplasm</location>
    </subcellularLocation>
</comment>
<keyword evidence="4 8" id="KW-0067">ATP-binding</keyword>
<dbReference type="GO" id="GO:0019674">
    <property type="term" value="P:NAD+ metabolic process"/>
    <property type="evidence" value="ECO:0007669"/>
    <property type="project" value="InterPro"/>
</dbReference>
<dbReference type="GO" id="GO:0046872">
    <property type="term" value="F:metal ion binding"/>
    <property type="evidence" value="ECO:0007669"/>
    <property type="project" value="UniProtKB-UniRule"/>
</dbReference>
<dbReference type="NCBIfam" id="NF003424">
    <property type="entry name" value="PRK04885.1"/>
    <property type="match status" value="1"/>
</dbReference>
<protein>
    <recommendedName>
        <fullName evidence="8">NAD kinase</fullName>
        <ecNumber evidence="8">2.7.1.23</ecNumber>
    </recommendedName>
    <alternativeName>
        <fullName evidence="8">ATP-dependent NAD kinase</fullName>
    </alternativeName>
</protein>
<evidence type="ECO:0000256" key="7">
    <source>
        <dbReference type="ARBA" id="ARBA00047925"/>
    </source>
</evidence>
<dbReference type="Pfam" id="PF01513">
    <property type="entry name" value="NAD_kinase"/>
    <property type="match status" value="1"/>
</dbReference>
<reference evidence="9 10" key="1">
    <citation type="submission" date="2016-10" db="EMBL/GenBank/DDBJ databases">
        <authorList>
            <person name="de Groot N.N."/>
        </authorList>
    </citation>
    <scope>NUCLEOTIDE SEQUENCE [LARGE SCALE GENOMIC DNA]</scope>
    <source>
        <strain evidence="9 10">DSM 27630</strain>
    </source>
</reference>
<dbReference type="GO" id="GO:0051287">
    <property type="term" value="F:NAD binding"/>
    <property type="evidence" value="ECO:0007669"/>
    <property type="project" value="UniProtKB-ARBA"/>
</dbReference>